<dbReference type="Pfam" id="PF11638">
    <property type="entry name" value="DnaA_N"/>
    <property type="match status" value="1"/>
</dbReference>
<keyword evidence="3" id="KW-1185">Reference proteome</keyword>
<evidence type="ECO:0000313" key="3">
    <source>
        <dbReference type="Proteomes" id="UP000192906"/>
    </source>
</evidence>
<dbReference type="AlphaFoldDB" id="A0A1X7DGY3"/>
<evidence type="ECO:0000313" key="2">
    <source>
        <dbReference type="EMBL" id="SMF15414.1"/>
    </source>
</evidence>
<accession>A0A1X7DGY3</accession>
<protein>
    <submittedName>
        <fullName evidence="2">DnaA N-terminal domain-containing protein</fullName>
    </submittedName>
</protein>
<dbReference type="Proteomes" id="UP000192906">
    <property type="component" value="Unassembled WGS sequence"/>
</dbReference>
<dbReference type="InterPro" id="IPR024633">
    <property type="entry name" value="DnaA_N_dom"/>
</dbReference>
<evidence type="ECO:0000259" key="1">
    <source>
        <dbReference type="Pfam" id="PF11638"/>
    </source>
</evidence>
<dbReference type="InterPro" id="IPR038454">
    <property type="entry name" value="DnaA_N_sf"/>
</dbReference>
<reference evidence="3" key="1">
    <citation type="submission" date="2017-04" db="EMBL/GenBank/DDBJ databases">
        <authorList>
            <person name="Varghese N."/>
            <person name="Submissions S."/>
        </authorList>
    </citation>
    <scope>NUCLEOTIDE SEQUENCE [LARGE SCALE GENOMIC DNA]</scope>
    <source>
        <strain evidence="3">K3S</strain>
    </source>
</reference>
<organism evidence="2 3">
    <name type="scientific">Desulfovibrio gilichinskyi</name>
    <dbReference type="NCBI Taxonomy" id="1519643"/>
    <lineage>
        <taxon>Bacteria</taxon>
        <taxon>Pseudomonadati</taxon>
        <taxon>Thermodesulfobacteriota</taxon>
        <taxon>Desulfovibrionia</taxon>
        <taxon>Desulfovibrionales</taxon>
        <taxon>Desulfovibrionaceae</taxon>
        <taxon>Desulfovibrio</taxon>
    </lineage>
</organism>
<dbReference type="Gene3D" id="3.30.300.180">
    <property type="match status" value="1"/>
</dbReference>
<dbReference type="STRING" id="1519643.SAMN06295933_1896"/>
<proteinExistence type="predicted"/>
<feature type="domain" description="DnaA N-terminal" evidence="1">
    <location>
        <begin position="4"/>
        <end position="65"/>
    </location>
</feature>
<name>A0A1X7DGY3_9BACT</name>
<dbReference type="OrthoDB" id="5451420at2"/>
<dbReference type="RefSeq" id="WP_085101576.1">
    <property type="nucleotide sequence ID" value="NZ_FWZU01000003.1"/>
</dbReference>
<sequence>MNSDLWHSIKKKLKVRINPVLVKVWVDPLSARYEDGVVQITAPNEFVMNWVQEHLLGTIKDAAQEVLSTEVGVTIALQDNALGELKDSEFITDVTAYYAVEDILKSINRMKDIVHTRYGISPIEFSGLTEKKSLPEIKLEDQSFDSILDAVLEAFAVNFREIMEQETDHATLARRALYYLCFRYGIPPEEVALNMDCTVSDVKFGAAELEEEIEFAIDNGDNLDELLLRLFKKD</sequence>
<gene>
    <name evidence="2" type="ORF">SAMN06295933_1896</name>
</gene>
<dbReference type="EMBL" id="FWZU01000003">
    <property type="protein sequence ID" value="SMF15414.1"/>
    <property type="molecule type" value="Genomic_DNA"/>
</dbReference>